<dbReference type="AlphaFoldDB" id="A0AA48M2A4"/>
<name>A0AA48M2A4_9ZZZZ</name>
<proteinExistence type="predicted"/>
<accession>A0AA48M2A4</accession>
<gene>
    <name evidence="1" type="ORF">AMST5_03617</name>
</gene>
<dbReference type="EMBL" id="OY288114">
    <property type="protein sequence ID" value="CAJ0885462.1"/>
    <property type="molecule type" value="Genomic_DNA"/>
</dbReference>
<evidence type="ECO:0000313" key="1">
    <source>
        <dbReference type="EMBL" id="CAJ0885462.1"/>
    </source>
</evidence>
<protein>
    <submittedName>
        <fullName evidence="1">Uncharacterized protein</fullName>
    </submittedName>
</protein>
<sequence length="73" mass="8404">MDHLLRVENIAFKMELEIVDQDPETAERMRSAFLQQAALMRANGEEDRASYWDGKAQDIADALRAKKARELEP</sequence>
<organism evidence="1">
    <name type="scientific">freshwater sediment metagenome</name>
    <dbReference type="NCBI Taxonomy" id="556182"/>
    <lineage>
        <taxon>unclassified sequences</taxon>
        <taxon>metagenomes</taxon>
        <taxon>ecological metagenomes</taxon>
    </lineage>
</organism>
<reference evidence="1" key="1">
    <citation type="submission" date="2023-07" db="EMBL/GenBank/DDBJ databases">
        <authorList>
            <person name="Pelsma A.J. K."/>
        </authorList>
    </citation>
    <scope>NUCLEOTIDE SEQUENCE</scope>
</reference>